<reference evidence="3" key="4">
    <citation type="submission" date="2019-05" db="EMBL/GenBank/DDBJ databases">
        <authorList>
            <consortium name="Pathogen Informatics"/>
        </authorList>
    </citation>
    <scope>NUCLEOTIDE SEQUENCE</scope>
    <source>
        <strain evidence="3">17X</strain>
    </source>
</reference>
<evidence type="ECO:0000313" key="4">
    <source>
        <dbReference type="Proteomes" id="UP000072874"/>
    </source>
</evidence>
<dbReference type="VEuPathDB" id="PlasmoDB:PY17X_0916300"/>
<feature type="transmembrane region" description="Helical" evidence="1">
    <location>
        <begin position="421"/>
        <end position="443"/>
    </location>
</feature>
<proteinExistence type="predicted"/>
<dbReference type="EMBL" id="LK934637">
    <property type="protein sequence ID" value="CDU17937.1"/>
    <property type="molecule type" value="Genomic_DNA"/>
</dbReference>
<reference evidence="2" key="3">
    <citation type="submission" date="2014-05" db="EMBL/GenBank/DDBJ databases">
        <authorList>
            <person name="Aslett A.Martin."/>
            <person name="De Silva Nishadi"/>
        </authorList>
    </citation>
    <scope>NUCLEOTIDE SEQUENCE</scope>
    <source>
        <strain evidence="2">YM</strain>
    </source>
</reference>
<dbReference type="Proteomes" id="UP000072874">
    <property type="component" value="Chromosome 9"/>
</dbReference>
<name>A0A077Y4R5_PLAYE</name>
<keyword evidence="1" id="KW-0812">Transmembrane</keyword>
<evidence type="ECO:0000313" key="3">
    <source>
        <dbReference type="EMBL" id="VTZ78354.1"/>
    </source>
</evidence>
<sequence>MLRLTKLLFSLSNNDGIIKGHCMKIPDIIKLLKKNRDINKEELDNINVQIINTINNINPQKIINNIIFYNKREKQDLNFLKKKIFFNHLLLREIVNYNNNITTTTNNDNANFQLYESKDDVENEINVNEGNTNEKYPNLINTPKSIYGRYKRKNILKQQKETNIIEKEAYNSVNNFTNHLNEEQEKKEEKCGTYKLLIHNDENKKVNFSLYELTNNYKSFILDNILINICSYIYNYKILNKINKSENNRHELVSVLLISNIFRHFFELRFGYTYIIHFLSGLSLYRIKKDINNDNINFKIIDEYITNKKEDSEHIFEKEYDISYIFEYLGKYGKIIEQNCINVNGTNLINQNFLSNNNESYIYKFEDDNYKNKKKKYIINTKDNILIQYNIDESYLHHFLNILANKYNIDKMSFTNFSQLMHMYTMSNYFVINFFSSFPILFLKNKTDKNINTLIMTLNSCIFFLKGKSYINANNPFHIYIKTENDCKQINYQNSHIDQLKEKIYSLVEQIINYLYINKEIMNNNHLLQILEILSYINYNKTLFSYIFKKINNSLCLLDKYQIFFFLNSLSNYDIVYNQTKNKIYREIIRNIDNYSSKEIRQLEKYLQIKY</sequence>
<dbReference type="RefSeq" id="XP_022812169.1">
    <property type="nucleotide sequence ID" value="XM_022955963.1"/>
</dbReference>
<dbReference type="EMBL" id="LM993663">
    <property type="protein sequence ID" value="VTZ78354.1"/>
    <property type="molecule type" value="Genomic_DNA"/>
</dbReference>
<dbReference type="AlphaFoldDB" id="A0A077Y4R5"/>
<dbReference type="KEGG" id="pyo:PY17X_0916300"/>
<dbReference type="VEuPathDB" id="PlasmoDB:PYYM_0915800"/>
<dbReference type="Proteomes" id="UP000072904">
    <property type="component" value="Chromosome 9"/>
</dbReference>
<reference evidence="4 5" key="1">
    <citation type="journal article" date="2014" name="BMC Biol.">
        <title>A comprehensive evaluation of rodent malaria parasite genomes and gene expression.</title>
        <authorList>
            <person name="Otto T.D."/>
            <person name="Bohme U."/>
            <person name="Jackson A.P."/>
            <person name="Hunt M."/>
            <person name="Franke-Fayard B."/>
            <person name="Hoeijmakers W.A."/>
            <person name="Religa A.A."/>
            <person name="Robertson L."/>
            <person name="Sanders M."/>
            <person name="Ogun S.A."/>
            <person name="Cunningham D."/>
            <person name="Erhart A."/>
            <person name="Billker O."/>
            <person name="Khan S.M."/>
            <person name="Stunnenberg H.G."/>
            <person name="Langhorne J."/>
            <person name="Holder A.A."/>
            <person name="Waters A.P."/>
            <person name="Newbold C.I."/>
            <person name="Pain A."/>
            <person name="Berriman M."/>
            <person name="Janse C.J."/>
        </authorList>
    </citation>
    <scope>NUCLEOTIDE SEQUENCE [LARGE SCALE GENOMIC DNA]</scope>
    <source>
        <strain evidence="3 4">17X</strain>
        <strain evidence="2 5">YM</strain>
    </source>
</reference>
<accession>A0A077Y4R5</accession>
<evidence type="ECO:0000256" key="1">
    <source>
        <dbReference type="SAM" id="Phobius"/>
    </source>
</evidence>
<dbReference type="OMA" id="DKYQIFY"/>
<protein>
    <submittedName>
        <fullName evidence="2">Uncharacterized protein</fullName>
    </submittedName>
</protein>
<dbReference type="VEuPathDB" id="PlasmoDB:Py17XNL_000900187"/>
<dbReference type="VEuPathDB" id="PlasmoDB:PY00241"/>
<keyword evidence="1" id="KW-0472">Membrane</keyword>
<keyword evidence="1" id="KW-1133">Transmembrane helix</keyword>
<evidence type="ECO:0000313" key="5">
    <source>
        <dbReference type="Proteomes" id="UP000072904"/>
    </source>
</evidence>
<dbReference type="GeneID" id="3829620"/>
<gene>
    <name evidence="3" type="ORF">PY17X_0916300</name>
    <name evidence="2" type="ORF">PYYM_0915800</name>
</gene>
<evidence type="ECO:0000313" key="2">
    <source>
        <dbReference type="EMBL" id="CDU17937.1"/>
    </source>
</evidence>
<reference evidence="3" key="2">
    <citation type="submission" date="2014-05" db="EMBL/GenBank/DDBJ databases">
        <authorList>
            <person name="Aslett M.A."/>
            <person name="De Silva N."/>
        </authorList>
    </citation>
    <scope>NUCLEOTIDE SEQUENCE</scope>
    <source>
        <strain evidence="3">17X</strain>
    </source>
</reference>
<organism evidence="2 5">
    <name type="scientific">Plasmodium yoelii</name>
    <dbReference type="NCBI Taxonomy" id="5861"/>
    <lineage>
        <taxon>Eukaryota</taxon>
        <taxon>Sar</taxon>
        <taxon>Alveolata</taxon>
        <taxon>Apicomplexa</taxon>
        <taxon>Aconoidasida</taxon>
        <taxon>Haemosporida</taxon>
        <taxon>Plasmodiidae</taxon>
        <taxon>Plasmodium</taxon>
        <taxon>Plasmodium (Vinckeia)</taxon>
    </lineage>
</organism>
<dbReference type="OrthoDB" id="377727at2759"/>